<keyword evidence="3" id="KW-1185">Reference proteome</keyword>
<feature type="domain" description="Polysaccharide pyruvyl transferase" evidence="1">
    <location>
        <begin position="24"/>
        <end position="278"/>
    </location>
</feature>
<evidence type="ECO:0000313" key="2">
    <source>
        <dbReference type="EMBL" id="WAR46164.1"/>
    </source>
</evidence>
<name>A0ABY7GNS8_9GAMM</name>
<protein>
    <submittedName>
        <fullName evidence="2">Polysaccharide pyruvyl transferase family protein</fullName>
    </submittedName>
</protein>
<dbReference type="Proteomes" id="UP001162780">
    <property type="component" value="Chromosome"/>
</dbReference>
<gene>
    <name evidence="2" type="ORF">NM686_006505</name>
</gene>
<evidence type="ECO:0000313" key="3">
    <source>
        <dbReference type="Proteomes" id="UP001162780"/>
    </source>
</evidence>
<dbReference type="EMBL" id="CP113517">
    <property type="protein sequence ID" value="WAR46164.1"/>
    <property type="molecule type" value="Genomic_DNA"/>
</dbReference>
<reference evidence="2" key="1">
    <citation type="submission" date="2022-11" db="EMBL/GenBank/DDBJ databases">
        <title>Methylomonas rapida sp. nov., Carotenoid-Producing Obligate Methanotrophs with High Growth Characteristics and Biotechnological Potential.</title>
        <authorList>
            <person name="Tikhonova E.N."/>
            <person name="Suleimanov R.Z."/>
            <person name="Miroshnikov K."/>
            <person name="Oshkin I.Y."/>
            <person name="Belova S.E."/>
            <person name="Danilova O.V."/>
            <person name="Ashikhmin A."/>
            <person name="Konopkin A."/>
            <person name="But S.Y."/>
            <person name="Khmelenina V.N."/>
            <person name="Kuznetsov N."/>
            <person name="Pimenov N.V."/>
            <person name="Dedysh S.N."/>
        </authorList>
    </citation>
    <scope>NUCLEOTIDE SEQUENCE</scope>
    <source>
        <strain evidence="2">MP1</strain>
    </source>
</reference>
<dbReference type="Pfam" id="PF04230">
    <property type="entry name" value="PS_pyruv_trans"/>
    <property type="match status" value="1"/>
</dbReference>
<evidence type="ECO:0000259" key="1">
    <source>
        <dbReference type="Pfam" id="PF04230"/>
    </source>
</evidence>
<proteinExistence type="predicted"/>
<accession>A0ABY7GNS8</accession>
<dbReference type="InterPro" id="IPR007345">
    <property type="entry name" value="Polysacch_pyruvyl_Trfase"/>
</dbReference>
<keyword evidence="2" id="KW-0808">Transferase</keyword>
<sequence>MENIELYLSHHINDEIFYFPNPGNAGDSLIAAATYQVFDKIGLTYHTPNIKYFDPSGKIVIYGGGGNLTTPHSFSAKVIKKCHKLAKKLIILPQTIRRNDELLKELGNNTEIFCRELISYEYVKSFSNKSNVYLTNDMAFNLDLDEFNKANVNYNPNKQLLKYMAQKILRKKNAQSLNSIIRSFGVRSTFDQAIRKLNCTQLNCYRIDGEKTDIPIPNDNIDLSELFSYGLEDKLTAYMTVKTLFEFIQHFDSVNTNRLHIAISCALLNKNSNFYSNNYYKNKAVYDFSIRGRYDNINWIENS</sequence>
<dbReference type="GO" id="GO:0016740">
    <property type="term" value="F:transferase activity"/>
    <property type="evidence" value="ECO:0007669"/>
    <property type="project" value="UniProtKB-KW"/>
</dbReference>
<dbReference type="RefSeq" id="WP_255187069.1">
    <property type="nucleotide sequence ID" value="NZ_CP113517.1"/>
</dbReference>
<organism evidence="2 3">
    <name type="scientific">Methylomonas rapida</name>
    <dbReference type="NCBI Taxonomy" id="2963939"/>
    <lineage>
        <taxon>Bacteria</taxon>
        <taxon>Pseudomonadati</taxon>
        <taxon>Pseudomonadota</taxon>
        <taxon>Gammaproteobacteria</taxon>
        <taxon>Methylococcales</taxon>
        <taxon>Methylococcaceae</taxon>
        <taxon>Methylomonas</taxon>
    </lineage>
</organism>